<comment type="caution">
    <text evidence="1">The sequence shown here is derived from an EMBL/GenBank/DDBJ whole genome shotgun (WGS) entry which is preliminary data.</text>
</comment>
<name>A0A9P0TIP4_PIEBR</name>
<dbReference type="Proteomes" id="UP001152562">
    <property type="component" value="Unassembled WGS sequence"/>
</dbReference>
<sequence>MELTLFDDVDETDISCRDKIQLLLHELKEQDEEYMELLVGLKEKMIIYWHQPWYQRTGWLTRKIEQNEDEHEKFRTDKFTLTECERVHKNWLKFVKKFQVPDQPVRLARWKSKGKSKISKFGPEEYVRRYIISYLARGLERNLHQVFQHFNVCYGTLNKGPYTKLETKVIQLCYYHFPEDAVQYASRLLCRETRGVQMKIHLDFKDNLRKKRPKVRWNLDSATKFLKLIMKFTGLHLEELKYKKIDKSIWVKMEDEMDKDAKTLHFFWYYYLHVQIFVKLDLKLKKIKKKVIKVIESYPYRVWTDINWKDLVQHFPDGVTSGFLYNICVHSAIQYKNYLKAPLHEVLDFVKEKIKTSNKRLKTLTLNNDGMLEVVCYNNSKHKEIKEEKYYNNLLLIL</sequence>
<dbReference type="AlphaFoldDB" id="A0A9P0TIP4"/>
<keyword evidence="2" id="KW-1185">Reference proteome</keyword>
<dbReference type="OrthoDB" id="5812619at2759"/>
<dbReference type="EMBL" id="CALOZG010000013">
    <property type="protein sequence ID" value="CAH4031335.1"/>
    <property type="molecule type" value="Genomic_DNA"/>
</dbReference>
<evidence type="ECO:0000313" key="2">
    <source>
        <dbReference type="Proteomes" id="UP001152562"/>
    </source>
</evidence>
<reference evidence="1" key="1">
    <citation type="submission" date="2022-05" db="EMBL/GenBank/DDBJ databases">
        <authorList>
            <person name="Okamura Y."/>
        </authorList>
    </citation>
    <scope>NUCLEOTIDE SEQUENCE</scope>
</reference>
<gene>
    <name evidence="1" type="ORF">PIBRA_LOCUS7869</name>
</gene>
<protein>
    <submittedName>
        <fullName evidence="1">Uncharacterized protein</fullName>
    </submittedName>
</protein>
<proteinExistence type="predicted"/>
<accession>A0A9P0TIP4</accession>
<evidence type="ECO:0000313" key="1">
    <source>
        <dbReference type="EMBL" id="CAH4031335.1"/>
    </source>
</evidence>
<organism evidence="1 2">
    <name type="scientific">Pieris brassicae</name>
    <name type="common">White butterfly</name>
    <name type="synonym">Large white butterfly</name>
    <dbReference type="NCBI Taxonomy" id="7116"/>
    <lineage>
        <taxon>Eukaryota</taxon>
        <taxon>Metazoa</taxon>
        <taxon>Ecdysozoa</taxon>
        <taxon>Arthropoda</taxon>
        <taxon>Hexapoda</taxon>
        <taxon>Insecta</taxon>
        <taxon>Pterygota</taxon>
        <taxon>Neoptera</taxon>
        <taxon>Endopterygota</taxon>
        <taxon>Lepidoptera</taxon>
        <taxon>Glossata</taxon>
        <taxon>Ditrysia</taxon>
        <taxon>Papilionoidea</taxon>
        <taxon>Pieridae</taxon>
        <taxon>Pierinae</taxon>
        <taxon>Pieris</taxon>
    </lineage>
</organism>